<keyword evidence="5" id="KW-0472">Membrane</keyword>
<dbReference type="GO" id="GO:0016746">
    <property type="term" value="F:acyltransferase activity"/>
    <property type="evidence" value="ECO:0007669"/>
    <property type="project" value="UniProtKB-KW"/>
</dbReference>
<dbReference type="GO" id="GO:0005886">
    <property type="term" value="C:plasma membrane"/>
    <property type="evidence" value="ECO:0007669"/>
    <property type="project" value="UniProtKB-SubCell"/>
</dbReference>
<evidence type="ECO:0000256" key="5">
    <source>
        <dbReference type="ARBA" id="ARBA00023136"/>
    </source>
</evidence>
<dbReference type="Pfam" id="PF03279">
    <property type="entry name" value="Lip_A_acyltrans"/>
    <property type="match status" value="1"/>
</dbReference>
<proteinExistence type="predicted"/>
<keyword evidence="3" id="KW-0997">Cell inner membrane</keyword>
<comment type="caution">
    <text evidence="7">The sequence shown here is derived from an EMBL/GenBank/DDBJ whole genome shotgun (WGS) entry which is preliminary data.</text>
</comment>
<dbReference type="CDD" id="cd07984">
    <property type="entry name" value="LPLAT_LABLAT-like"/>
    <property type="match status" value="1"/>
</dbReference>
<accession>A0A7C5EMJ6</accession>
<dbReference type="AlphaFoldDB" id="A0A7C5EMJ6"/>
<evidence type="ECO:0000256" key="2">
    <source>
        <dbReference type="ARBA" id="ARBA00022475"/>
    </source>
</evidence>
<dbReference type="GO" id="GO:0009247">
    <property type="term" value="P:glycolipid biosynthetic process"/>
    <property type="evidence" value="ECO:0007669"/>
    <property type="project" value="UniProtKB-ARBA"/>
</dbReference>
<dbReference type="PANTHER" id="PTHR30606:SF10">
    <property type="entry name" value="PHOSPHATIDYLINOSITOL MANNOSIDE ACYLTRANSFERASE"/>
    <property type="match status" value="1"/>
</dbReference>
<keyword evidence="6" id="KW-0012">Acyltransferase</keyword>
<evidence type="ECO:0008006" key="8">
    <source>
        <dbReference type="Google" id="ProtNLM"/>
    </source>
</evidence>
<gene>
    <name evidence="7" type="ORF">ENW48_06130</name>
</gene>
<dbReference type="EMBL" id="DTKJ01000042">
    <property type="protein sequence ID" value="HGZ11779.1"/>
    <property type="molecule type" value="Genomic_DNA"/>
</dbReference>
<name>A0A7C5EMJ6_9BACT</name>
<comment type="subcellular location">
    <subcellularLocation>
        <location evidence="1">Cell inner membrane</location>
    </subcellularLocation>
</comment>
<keyword evidence="4" id="KW-0808">Transferase</keyword>
<evidence type="ECO:0000256" key="1">
    <source>
        <dbReference type="ARBA" id="ARBA00004533"/>
    </source>
</evidence>
<keyword evidence="2" id="KW-1003">Cell membrane</keyword>
<evidence type="ECO:0000256" key="6">
    <source>
        <dbReference type="ARBA" id="ARBA00023315"/>
    </source>
</evidence>
<evidence type="ECO:0000256" key="4">
    <source>
        <dbReference type="ARBA" id="ARBA00022679"/>
    </source>
</evidence>
<reference evidence="7" key="1">
    <citation type="journal article" date="2020" name="mSystems">
        <title>Genome- and Community-Level Interaction Insights into Carbon Utilization and Element Cycling Functions of Hydrothermarchaeota in Hydrothermal Sediment.</title>
        <authorList>
            <person name="Zhou Z."/>
            <person name="Liu Y."/>
            <person name="Xu W."/>
            <person name="Pan J."/>
            <person name="Luo Z.H."/>
            <person name="Li M."/>
        </authorList>
    </citation>
    <scope>NUCLEOTIDE SEQUENCE [LARGE SCALE GENOMIC DNA]</scope>
    <source>
        <strain evidence="7">SpSt-853</strain>
    </source>
</reference>
<organism evidence="7">
    <name type="scientific">Desulfobacca acetoxidans</name>
    <dbReference type="NCBI Taxonomy" id="60893"/>
    <lineage>
        <taxon>Bacteria</taxon>
        <taxon>Pseudomonadati</taxon>
        <taxon>Thermodesulfobacteriota</taxon>
        <taxon>Desulfobaccia</taxon>
        <taxon>Desulfobaccales</taxon>
        <taxon>Desulfobaccaceae</taxon>
        <taxon>Desulfobacca</taxon>
    </lineage>
</organism>
<evidence type="ECO:0000313" key="7">
    <source>
        <dbReference type="EMBL" id="HGZ11779.1"/>
    </source>
</evidence>
<evidence type="ECO:0000256" key="3">
    <source>
        <dbReference type="ARBA" id="ARBA00022519"/>
    </source>
</evidence>
<sequence>MLPRLPTSWKFSLNLSKFCQAPLNVFLFKFLPFRLSRWYLGLLGKIYFFLKRQEKELIQLTIRQVFGSTLELKSLKVLIRHTFRGIVDHYHEKLFVAYSNFPRLIKFLQERVKLTGEDELKAALAEGRGIILVTGHYGAVEFLPGALAVRGYPATMICRFQTSRLRKSLMERAQAVGLQLVDSEGGNVLLSAVKALKQGRILITECDEFDEWRPGPGRLVSFLNRYLEGDRTLEVLQKRAGAPVVTALLQRTGKKSYTLHLSRLPQDPTAQEACGEACLRVLEDAIRATPEQWYQWKKFGKMLNLTTRNQHDYQESGYLAPEVGVSLPVQT</sequence>
<dbReference type="InterPro" id="IPR004960">
    <property type="entry name" value="LipA_acyltrans"/>
</dbReference>
<dbReference type="PANTHER" id="PTHR30606">
    <property type="entry name" value="LIPID A BIOSYNTHESIS LAUROYL ACYLTRANSFERASE"/>
    <property type="match status" value="1"/>
</dbReference>
<protein>
    <recommendedName>
        <fullName evidence="8">Lipid A biosynthesis acyltransferase</fullName>
    </recommendedName>
</protein>